<organism evidence="4 5">
    <name type="scientific">Legionella drancourtii LLAP12</name>
    <dbReference type="NCBI Taxonomy" id="658187"/>
    <lineage>
        <taxon>Bacteria</taxon>
        <taxon>Pseudomonadati</taxon>
        <taxon>Pseudomonadota</taxon>
        <taxon>Gammaproteobacteria</taxon>
        <taxon>Legionellales</taxon>
        <taxon>Legionellaceae</taxon>
        <taxon>Legionella</taxon>
    </lineage>
</organism>
<comment type="similarity">
    <text evidence="1 2">Belongs to the outer membrane factor (OMF) (TC 1.B.17) family.</text>
</comment>
<dbReference type="InterPro" id="IPR003423">
    <property type="entry name" value="OMP_efflux"/>
</dbReference>
<keyword evidence="2" id="KW-0812">Transmembrane</keyword>
<evidence type="ECO:0000256" key="1">
    <source>
        <dbReference type="ARBA" id="ARBA00007613"/>
    </source>
</evidence>
<dbReference type="AlphaFoldDB" id="G9EQW5"/>
<evidence type="ECO:0000313" key="4">
    <source>
        <dbReference type="EMBL" id="EHL30336.1"/>
    </source>
</evidence>
<accession>G9EQW5</accession>
<dbReference type="PANTHER" id="PTHR30203">
    <property type="entry name" value="OUTER MEMBRANE CATION EFFLUX PROTEIN"/>
    <property type="match status" value="1"/>
</dbReference>
<protein>
    <recommendedName>
        <fullName evidence="6">Outer membrane efflux protein</fullName>
    </recommendedName>
</protein>
<dbReference type="HOGENOM" id="CLU_012817_13_1_6"/>
<keyword evidence="2" id="KW-0449">Lipoprotein</keyword>
<dbReference type="InParanoid" id="G9EQW5"/>
<gene>
    <name evidence="4" type="ORF">LDG_7668</name>
</gene>
<keyword evidence="2" id="KW-0564">Palmitate</keyword>
<keyword evidence="2" id="KW-1134">Transmembrane beta strand</keyword>
<dbReference type="STRING" id="658187.LDG_7668"/>
<evidence type="ECO:0000313" key="5">
    <source>
        <dbReference type="Proteomes" id="UP000002770"/>
    </source>
</evidence>
<dbReference type="Gene3D" id="1.20.1600.10">
    <property type="entry name" value="Outer membrane efflux proteins (OEP)"/>
    <property type="match status" value="1"/>
</dbReference>
<dbReference type="GO" id="GO:0015562">
    <property type="term" value="F:efflux transmembrane transporter activity"/>
    <property type="evidence" value="ECO:0007669"/>
    <property type="project" value="InterPro"/>
</dbReference>
<dbReference type="Pfam" id="PF02321">
    <property type="entry name" value="OEP"/>
    <property type="match status" value="2"/>
</dbReference>
<dbReference type="SUPFAM" id="SSF56954">
    <property type="entry name" value="Outer membrane efflux proteins (OEP)"/>
    <property type="match status" value="1"/>
</dbReference>
<keyword evidence="5" id="KW-1185">Reference proteome</keyword>
<name>G9EQW5_9GAMM</name>
<comment type="subcellular location">
    <subcellularLocation>
        <location evidence="2">Cell outer membrane</location>
        <topology evidence="2">Lipid-anchor</topology>
    </subcellularLocation>
</comment>
<evidence type="ECO:0000256" key="2">
    <source>
        <dbReference type="RuleBase" id="RU362097"/>
    </source>
</evidence>
<dbReference type="Proteomes" id="UP000002770">
    <property type="component" value="Unassembled WGS sequence"/>
</dbReference>
<reference evidence="4 5" key="1">
    <citation type="journal article" date="2011" name="BMC Genomics">
        <title>Insight into cross-talk between intra-amoebal pathogens.</title>
        <authorList>
            <person name="Gimenez G."/>
            <person name="Bertelli C."/>
            <person name="Moliner C."/>
            <person name="Robert C."/>
            <person name="Raoult D."/>
            <person name="Fournier P.E."/>
            <person name="Greub G."/>
        </authorList>
    </citation>
    <scope>NUCLEOTIDE SEQUENCE [LARGE SCALE GENOMIC DNA]</scope>
    <source>
        <strain evidence="4 5">LLAP12</strain>
    </source>
</reference>
<dbReference type="Gene3D" id="2.20.200.10">
    <property type="entry name" value="Outer membrane efflux proteins (OEP)"/>
    <property type="match status" value="1"/>
</dbReference>
<dbReference type="InterPro" id="IPR010131">
    <property type="entry name" value="MdtP/NodT-like"/>
</dbReference>
<dbReference type="NCBIfam" id="TIGR01845">
    <property type="entry name" value="outer_NodT"/>
    <property type="match status" value="1"/>
</dbReference>
<evidence type="ECO:0008006" key="6">
    <source>
        <dbReference type="Google" id="ProtNLM"/>
    </source>
</evidence>
<dbReference type="GO" id="GO:0009279">
    <property type="term" value="C:cell outer membrane"/>
    <property type="evidence" value="ECO:0007669"/>
    <property type="project" value="UniProtKB-SubCell"/>
</dbReference>
<dbReference type="eggNOG" id="COG1538">
    <property type="taxonomic scope" value="Bacteria"/>
</dbReference>
<keyword evidence="2" id="KW-0472">Membrane</keyword>
<sequence length="456" mass="49209">MVAGPKNKNWKPIKPQDDLDRGEWWKIFKDPVLNDLEEQLNHYNQNIANAQATYHQSLAIVDEARASFFPTISSTFSLLRQRQGGGATSFISSSGGSTSVGTAATGSQSTARTSTSYTGILNASWEPDIWGLVRRTVEADRSLAESNAALIGVTRLSAQGSLAQYYFELRTLDKNQRFLDNTVKSYKGILQLTINQYKSGVASQADVVQARSQLETAQASALNNGILRGQYEHAIAVLIGRPPAYLSLKFMPLQTKPPTIPLTVPSVWLERRPDIAQSERLLQQYSALIGVAVAAYFPSLSLTGSATASGNSFHKLIHTPSVGWSAGLQLAETIFDGGLRAATVRAAKNAYVAQLAAYRQVVLTAFQDVEDNLISLRILREQSVVQNKAAASARLALKLVLNQYKAGTVNYSSVLTAQITAFAAEQAANNVDGLLMTSAVGLIKALGGGWVSEVSK</sequence>
<feature type="region of interest" description="Disordered" evidence="3">
    <location>
        <begin position="89"/>
        <end position="110"/>
    </location>
</feature>
<dbReference type="EMBL" id="JH413832">
    <property type="protein sequence ID" value="EHL30336.1"/>
    <property type="molecule type" value="Genomic_DNA"/>
</dbReference>
<dbReference type="PANTHER" id="PTHR30203:SF33">
    <property type="entry name" value="BLR4455 PROTEIN"/>
    <property type="match status" value="1"/>
</dbReference>
<evidence type="ECO:0000256" key="3">
    <source>
        <dbReference type="SAM" id="MobiDB-lite"/>
    </source>
</evidence>
<proteinExistence type="inferred from homology"/>